<keyword evidence="3" id="KW-1185">Reference proteome</keyword>
<proteinExistence type="predicted"/>
<evidence type="ECO:0000313" key="2">
    <source>
        <dbReference type="EMBL" id="MEJ8645714.1"/>
    </source>
</evidence>
<dbReference type="InterPro" id="IPR036465">
    <property type="entry name" value="vWFA_dom_sf"/>
</dbReference>
<organism evidence="2 3">
    <name type="scientific">Streptomyces caledonius</name>
    <dbReference type="NCBI Taxonomy" id="3134107"/>
    <lineage>
        <taxon>Bacteria</taxon>
        <taxon>Bacillati</taxon>
        <taxon>Actinomycetota</taxon>
        <taxon>Actinomycetes</taxon>
        <taxon>Kitasatosporales</taxon>
        <taxon>Streptomycetaceae</taxon>
        <taxon>Streptomyces</taxon>
    </lineage>
</organism>
<evidence type="ECO:0000256" key="1">
    <source>
        <dbReference type="SAM" id="MobiDB-lite"/>
    </source>
</evidence>
<dbReference type="SUPFAM" id="SSF53300">
    <property type="entry name" value="vWA-like"/>
    <property type="match status" value="1"/>
</dbReference>
<feature type="region of interest" description="Disordered" evidence="1">
    <location>
        <begin position="266"/>
        <end position="295"/>
    </location>
</feature>
<feature type="compositionally biased region" description="Low complexity" evidence="1">
    <location>
        <begin position="266"/>
        <end position="279"/>
    </location>
</feature>
<feature type="compositionally biased region" description="Polar residues" evidence="1">
    <location>
        <begin position="346"/>
        <end position="355"/>
    </location>
</feature>
<dbReference type="Proteomes" id="UP001382904">
    <property type="component" value="Unassembled WGS sequence"/>
</dbReference>
<dbReference type="Gene3D" id="3.40.50.410">
    <property type="entry name" value="von Willebrand factor, type A domain"/>
    <property type="match status" value="1"/>
</dbReference>
<reference evidence="2 3" key="1">
    <citation type="submission" date="2024-03" db="EMBL/GenBank/DDBJ databases">
        <title>Novel Streptomyces species of biotechnological and ecological value are a feature of Machair soil.</title>
        <authorList>
            <person name="Prole J.R."/>
            <person name="Goodfellow M."/>
            <person name="Allenby N."/>
            <person name="Ward A.C."/>
        </authorList>
    </citation>
    <scope>NUCLEOTIDE SEQUENCE [LARGE SCALE GENOMIC DNA]</scope>
    <source>
        <strain evidence="2 3">MS1.HAVA.3</strain>
    </source>
</reference>
<gene>
    <name evidence="2" type="ORF">WKI68_39870</name>
</gene>
<protein>
    <submittedName>
        <fullName evidence="2">VWA domain-containing protein</fullName>
    </submittedName>
</protein>
<accession>A0ABU8UEI9</accession>
<name>A0ABU8UEI9_9ACTN</name>
<comment type="caution">
    <text evidence="2">The sequence shown here is derived from an EMBL/GenBank/DDBJ whole genome shotgun (WGS) entry which is preliminary data.</text>
</comment>
<sequence>MRRPPRRRAPRRSATARTVGALAVLGVLVGGLAGCGSDDPREGCGWMETQTSTPDADSTVILVDGSKSVRGAASGTQGLDYGRVVGDLLDKEDEKGGVISIGTFGGPAGQVEWTVERRPADWRRSNPNPDNQEQNRQDANRCLKDDITEAQQKAPADGGTDVLAALAAGADMFEGVQGVRRLLVLSDGLATTGCADLRSARFGSPQELDSIVSVCAAPGKFGELPDLRGAEVTFMGLGRSAGGQPAANSAQRAWLGELWKALCERAGPPADPAPAATRPSARRRSPTGPRPVPCRTTRWCRTATARPGRTRCPARPCSTATRHRCSPRPCPCSPLSPRPHERPLRSSVSWSTGTSIRAVAPATTSRSPRPARTRWRRCSSTTGCPSRGWRRTAGACHRAAPRPRPRNPCPGSSGCSAIAE</sequence>
<evidence type="ECO:0000313" key="3">
    <source>
        <dbReference type="Proteomes" id="UP001382904"/>
    </source>
</evidence>
<dbReference type="EMBL" id="JBBKAM010000004">
    <property type="protein sequence ID" value="MEJ8645714.1"/>
    <property type="molecule type" value="Genomic_DNA"/>
</dbReference>
<dbReference type="PROSITE" id="PS51257">
    <property type="entry name" value="PROKAR_LIPOPROTEIN"/>
    <property type="match status" value="1"/>
</dbReference>
<feature type="region of interest" description="Disordered" evidence="1">
    <location>
        <begin position="336"/>
        <end position="420"/>
    </location>
</feature>